<dbReference type="Proteomes" id="UP000178690">
    <property type="component" value="Unassembled WGS sequence"/>
</dbReference>
<dbReference type="InterPro" id="IPR017871">
    <property type="entry name" value="ABC_transporter-like_CS"/>
</dbReference>
<comment type="caution">
    <text evidence="5">The sequence shown here is derived from an EMBL/GenBank/DDBJ whole genome shotgun (WGS) entry which is preliminary data.</text>
</comment>
<dbReference type="Gene3D" id="3.40.50.300">
    <property type="entry name" value="P-loop containing nucleotide triphosphate hydrolases"/>
    <property type="match status" value="1"/>
</dbReference>
<evidence type="ECO:0000256" key="2">
    <source>
        <dbReference type="ARBA" id="ARBA00022741"/>
    </source>
</evidence>
<dbReference type="InterPro" id="IPR003439">
    <property type="entry name" value="ABC_transporter-like_ATP-bd"/>
</dbReference>
<reference evidence="5 6" key="1">
    <citation type="journal article" date="2016" name="Nat. Commun.">
        <title>Thousands of microbial genomes shed light on interconnected biogeochemical processes in an aquifer system.</title>
        <authorList>
            <person name="Anantharaman K."/>
            <person name="Brown C.T."/>
            <person name="Hug L.A."/>
            <person name="Sharon I."/>
            <person name="Castelle C.J."/>
            <person name="Probst A.J."/>
            <person name="Thomas B.C."/>
            <person name="Singh A."/>
            <person name="Wilkins M.J."/>
            <person name="Karaoz U."/>
            <person name="Brodie E.L."/>
            <person name="Williams K.H."/>
            <person name="Hubbard S.S."/>
            <person name="Banfield J.F."/>
        </authorList>
    </citation>
    <scope>NUCLEOTIDE SEQUENCE [LARGE SCALE GENOMIC DNA]</scope>
    <source>
        <strain evidence="6">RIFCSPHIGHO2_01_FULL_58_15</strain>
    </source>
</reference>
<feature type="domain" description="ABC transporter" evidence="4">
    <location>
        <begin position="8"/>
        <end position="240"/>
    </location>
</feature>
<keyword evidence="3" id="KW-0067">ATP-binding</keyword>
<evidence type="ECO:0000313" key="6">
    <source>
        <dbReference type="Proteomes" id="UP000178690"/>
    </source>
</evidence>
<keyword evidence="2" id="KW-0547">Nucleotide-binding</keyword>
<dbReference type="InterPro" id="IPR027417">
    <property type="entry name" value="P-loop_NTPase"/>
</dbReference>
<evidence type="ECO:0000256" key="1">
    <source>
        <dbReference type="ARBA" id="ARBA00022448"/>
    </source>
</evidence>
<dbReference type="SMART" id="SM00382">
    <property type="entry name" value="AAA"/>
    <property type="match status" value="1"/>
</dbReference>
<sequence>MTLQEPILRIERLSVAFNAEPVLSDVTFTLSRGEAIAVVGPNGAGKTVLFRAILGLVPYQGNVRFSKGVRIGYVPQRLTVERDFPLTVEEFLRLRSGDLQKITAVLREIDTHHAAEHRGDPEHELQHLREHYLKQRLGVLSGGEFQKALIASALLNEPDVLLFDEPTSGLDVGGEESVYALLHRLQRERGLAMLLISHDLSVVYRYAQQVLCLHHRQLCFGPPHEVLEPETLQKIYGYDLGFYAHDGEKKPRPML</sequence>
<accession>A0A1G2PJ66</accession>
<evidence type="ECO:0000256" key="3">
    <source>
        <dbReference type="ARBA" id="ARBA00022840"/>
    </source>
</evidence>
<evidence type="ECO:0000259" key="4">
    <source>
        <dbReference type="PROSITE" id="PS50893"/>
    </source>
</evidence>
<dbReference type="GO" id="GO:0005524">
    <property type="term" value="F:ATP binding"/>
    <property type="evidence" value="ECO:0007669"/>
    <property type="project" value="UniProtKB-KW"/>
</dbReference>
<gene>
    <name evidence="5" type="ORF">A2682_02985</name>
</gene>
<evidence type="ECO:0000313" key="5">
    <source>
        <dbReference type="EMBL" id="OHA48374.1"/>
    </source>
</evidence>
<dbReference type="PANTHER" id="PTHR42734">
    <property type="entry name" value="METAL TRANSPORT SYSTEM ATP-BINDING PROTEIN TM_0124-RELATED"/>
    <property type="match status" value="1"/>
</dbReference>
<dbReference type="SUPFAM" id="SSF52540">
    <property type="entry name" value="P-loop containing nucleoside triphosphate hydrolases"/>
    <property type="match status" value="1"/>
</dbReference>
<proteinExistence type="predicted"/>
<dbReference type="STRING" id="1802363.A2682_02985"/>
<organism evidence="5 6">
    <name type="scientific">Terrybacteria sp. (strain RIFCSPHIGHO2_01_FULL_58_15)</name>
    <dbReference type="NCBI Taxonomy" id="1802363"/>
    <lineage>
        <taxon>Bacteria</taxon>
        <taxon>Candidatus Terryibacteriota</taxon>
    </lineage>
</organism>
<dbReference type="PROSITE" id="PS00211">
    <property type="entry name" value="ABC_TRANSPORTER_1"/>
    <property type="match status" value="1"/>
</dbReference>
<protein>
    <recommendedName>
        <fullName evidence="4">ABC transporter domain-containing protein</fullName>
    </recommendedName>
</protein>
<dbReference type="GO" id="GO:0016887">
    <property type="term" value="F:ATP hydrolysis activity"/>
    <property type="evidence" value="ECO:0007669"/>
    <property type="project" value="InterPro"/>
</dbReference>
<dbReference type="InterPro" id="IPR003593">
    <property type="entry name" value="AAA+_ATPase"/>
</dbReference>
<dbReference type="AlphaFoldDB" id="A0A1G2PJ66"/>
<dbReference type="Pfam" id="PF00005">
    <property type="entry name" value="ABC_tran"/>
    <property type="match status" value="1"/>
</dbReference>
<dbReference type="PROSITE" id="PS50893">
    <property type="entry name" value="ABC_TRANSPORTER_2"/>
    <property type="match status" value="1"/>
</dbReference>
<keyword evidence="1" id="KW-0813">Transport</keyword>
<dbReference type="InterPro" id="IPR050153">
    <property type="entry name" value="Metal_Ion_Import_ABC"/>
</dbReference>
<dbReference type="EMBL" id="MHST01000021">
    <property type="protein sequence ID" value="OHA48374.1"/>
    <property type="molecule type" value="Genomic_DNA"/>
</dbReference>
<name>A0A1G2PJ66_TERXR</name>